<sequence>MAFATNVISRSMVTSAARMAAIKNVTIVGGGQMGAGIAQVAAQTGHAVTVVDLSQQVLDNSMAYIQKSLARIAKKKYAEDPAGGTEFVNSILGSISMVTDAESAVGSSDLVIEAIIENIKIKQDLFSKLDKVAPANTIFVSNTSSLQISDIASVTSRKDRFGGLHFFNPVSMMKLVEVVRINDTSEETYNSLMDFSKALGKTPITCRDTPGFVVNRLLVPYMCEAVRMIERGDATTRDVDIGMKLGAGYPMGPFELVDYVGVDVIKFILDGWHESYPDEALFQPSETINKLVADGKLGVKTGEGFYKYNK</sequence>
<evidence type="ECO:0000256" key="12">
    <source>
        <dbReference type="PIRSR" id="PIRSR000105-2"/>
    </source>
</evidence>
<protein>
    <recommendedName>
        <fullName evidence="4">3-hydroxyacyl-CoA dehydrogenase</fullName>
        <ecNumber evidence="4">1.1.1.35</ecNumber>
    </recommendedName>
</protein>
<evidence type="ECO:0000259" key="15">
    <source>
        <dbReference type="Pfam" id="PF02737"/>
    </source>
</evidence>
<evidence type="ECO:0000313" key="16">
    <source>
        <dbReference type="EnsemblMetazoa" id="XP_787188"/>
    </source>
</evidence>
<keyword evidence="7 12" id="KW-0520">NAD</keyword>
<dbReference type="SUPFAM" id="SSF48179">
    <property type="entry name" value="6-phosphogluconate dehydrogenase C-terminal domain-like"/>
    <property type="match status" value="1"/>
</dbReference>
<evidence type="ECO:0000256" key="2">
    <source>
        <dbReference type="ARBA" id="ARBA00005005"/>
    </source>
</evidence>
<keyword evidence="8" id="KW-0443">Lipid metabolism</keyword>
<feature type="binding site" evidence="12">
    <location>
        <position position="122"/>
    </location>
    <ligand>
        <name>NAD(+)</name>
        <dbReference type="ChEBI" id="CHEBI:57540"/>
    </ligand>
</feature>
<keyword evidence="9" id="KW-0496">Mitochondrion</keyword>
<dbReference type="InterPro" id="IPR036291">
    <property type="entry name" value="NAD(P)-bd_dom_sf"/>
</dbReference>
<dbReference type="OrthoDB" id="5958943at2759"/>
<dbReference type="Proteomes" id="UP000007110">
    <property type="component" value="Unassembled WGS sequence"/>
</dbReference>
<organism evidence="16 17">
    <name type="scientific">Strongylocentrotus purpuratus</name>
    <name type="common">Purple sea urchin</name>
    <dbReference type="NCBI Taxonomy" id="7668"/>
    <lineage>
        <taxon>Eukaryota</taxon>
        <taxon>Metazoa</taxon>
        <taxon>Echinodermata</taxon>
        <taxon>Eleutherozoa</taxon>
        <taxon>Echinozoa</taxon>
        <taxon>Echinoidea</taxon>
        <taxon>Euechinoidea</taxon>
        <taxon>Echinacea</taxon>
        <taxon>Camarodonta</taxon>
        <taxon>Echinidea</taxon>
        <taxon>Strongylocentrotidae</taxon>
        <taxon>Strongylocentrotus</taxon>
    </lineage>
</organism>
<dbReference type="InParanoid" id="A0A7M7REU3"/>
<dbReference type="GeneID" id="582126"/>
<dbReference type="CTD" id="3033"/>
<feature type="binding site" evidence="12">
    <location>
        <position position="52"/>
    </location>
    <ligand>
        <name>NAD(+)</name>
        <dbReference type="ChEBI" id="CHEBI:57540"/>
    </ligand>
</feature>
<evidence type="ECO:0000256" key="3">
    <source>
        <dbReference type="ARBA" id="ARBA00009463"/>
    </source>
</evidence>
<keyword evidence="5" id="KW-0276">Fatty acid metabolism</keyword>
<keyword evidence="6" id="KW-0560">Oxidoreductase</keyword>
<dbReference type="GO" id="GO:0005739">
    <property type="term" value="C:mitochondrion"/>
    <property type="evidence" value="ECO:0000318"/>
    <property type="project" value="GO_Central"/>
</dbReference>
<dbReference type="GO" id="GO:0070403">
    <property type="term" value="F:NAD+ binding"/>
    <property type="evidence" value="ECO:0007669"/>
    <property type="project" value="InterPro"/>
</dbReference>
<evidence type="ECO:0000256" key="8">
    <source>
        <dbReference type="ARBA" id="ARBA00023098"/>
    </source>
</evidence>
<evidence type="ECO:0000256" key="11">
    <source>
        <dbReference type="PIRSR" id="PIRSR000105-1"/>
    </source>
</evidence>
<accession>A0A7M7REU3</accession>
<dbReference type="InterPro" id="IPR013328">
    <property type="entry name" value="6PGD_dom2"/>
</dbReference>
<dbReference type="InterPro" id="IPR006180">
    <property type="entry name" value="3-OHacyl-CoA_DH_CS"/>
</dbReference>
<evidence type="ECO:0000256" key="10">
    <source>
        <dbReference type="ARBA" id="ARBA00049556"/>
    </source>
</evidence>
<evidence type="ECO:0000256" key="9">
    <source>
        <dbReference type="ARBA" id="ARBA00023128"/>
    </source>
</evidence>
<comment type="catalytic activity">
    <reaction evidence="10">
        <text>a (3S)-3-hydroxyacyl-CoA + NAD(+) = a 3-oxoacyl-CoA + NADH + H(+)</text>
        <dbReference type="Rhea" id="RHEA:22432"/>
        <dbReference type="ChEBI" id="CHEBI:15378"/>
        <dbReference type="ChEBI" id="CHEBI:57318"/>
        <dbReference type="ChEBI" id="CHEBI:57540"/>
        <dbReference type="ChEBI" id="CHEBI:57945"/>
        <dbReference type="ChEBI" id="CHEBI:90726"/>
        <dbReference type="EC" id="1.1.1.35"/>
    </reaction>
</comment>
<feature type="domain" description="3-hydroxyacyl-CoA dehydrogenase C-terminal" evidence="14">
    <location>
        <begin position="211"/>
        <end position="308"/>
    </location>
</feature>
<dbReference type="PANTHER" id="PTHR43561:SF3">
    <property type="entry name" value="HYDROXYACYL-COENZYME A DEHYDROGENASE, MITOCHONDRIAL"/>
    <property type="match status" value="1"/>
</dbReference>
<comment type="similarity">
    <text evidence="3">Belongs to the 3-hydroxyacyl-CoA dehydrogenase family.</text>
</comment>
<evidence type="ECO:0000256" key="13">
    <source>
        <dbReference type="PIRSR" id="PIRSR000105-3"/>
    </source>
</evidence>
<dbReference type="GO" id="GO:0005759">
    <property type="term" value="C:mitochondrial matrix"/>
    <property type="evidence" value="ECO:0007669"/>
    <property type="project" value="UniProtKB-SubCell"/>
</dbReference>
<dbReference type="Pfam" id="PF00725">
    <property type="entry name" value="3HCDH"/>
    <property type="match status" value="1"/>
</dbReference>
<dbReference type="EnsemblMetazoa" id="XM_782095">
    <property type="protein sequence ID" value="XP_787188"/>
    <property type="gene ID" value="LOC582126"/>
</dbReference>
<dbReference type="OMA" id="MAHPMGP"/>
<evidence type="ECO:0000313" key="17">
    <source>
        <dbReference type="Proteomes" id="UP000007110"/>
    </source>
</evidence>
<dbReference type="InterPro" id="IPR006108">
    <property type="entry name" value="3HC_DH_C"/>
</dbReference>
<comment type="subcellular location">
    <subcellularLocation>
        <location evidence="1">Mitochondrion matrix</location>
    </subcellularLocation>
</comment>
<feature type="binding site" evidence="12">
    <location>
        <position position="144"/>
    </location>
    <ligand>
        <name>NAD(+)</name>
        <dbReference type="ChEBI" id="CHEBI:57540"/>
    </ligand>
</feature>
<dbReference type="InterPro" id="IPR052242">
    <property type="entry name" value="Mito_3-hydroxyacyl-CoA_DH"/>
</dbReference>
<dbReference type="FunCoup" id="A0A7M7REU3">
    <property type="interactions" value="1351"/>
</dbReference>
<dbReference type="InterPro" id="IPR006176">
    <property type="entry name" value="3-OHacyl-CoA_DH_NAD-bd"/>
</dbReference>
<reference evidence="16" key="2">
    <citation type="submission" date="2021-01" db="UniProtKB">
        <authorList>
            <consortium name="EnsemblMetazoa"/>
        </authorList>
    </citation>
    <scope>IDENTIFICATION</scope>
</reference>
<dbReference type="GO" id="GO:0006635">
    <property type="term" value="P:fatty acid beta-oxidation"/>
    <property type="evidence" value="ECO:0000318"/>
    <property type="project" value="GO_Central"/>
</dbReference>
<feature type="binding site" evidence="12">
    <location>
        <position position="168"/>
    </location>
    <ligand>
        <name>NAD(+)</name>
        <dbReference type="ChEBI" id="CHEBI:57540"/>
    </ligand>
</feature>
<comment type="pathway">
    <text evidence="2">Lipid metabolism; fatty acid beta-oxidation.</text>
</comment>
<dbReference type="EC" id="1.1.1.35" evidence="4"/>
<dbReference type="PROSITE" id="PS00067">
    <property type="entry name" value="3HCDH"/>
    <property type="match status" value="1"/>
</dbReference>
<dbReference type="Gene3D" id="1.10.1040.10">
    <property type="entry name" value="N-(1-d-carboxylethyl)-l-norvaline Dehydrogenase, domain 2"/>
    <property type="match status" value="1"/>
</dbReference>
<dbReference type="Pfam" id="PF02737">
    <property type="entry name" value="3HCDH_N"/>
    <property type="match status" value="1"/>
</dbReference>
<proteinExistence type="inferred from homology"/>
<dbReference type="InterPro" id="IPR022694">
    <property type="entry name" value="3-OHacyl-CoA_DH"/>
</dbReference>
<dbReference type="KEGG" id="spu:582126"/>
<feature type="binding site" evidence="12">
    <location>
        <begin position="29"/>
        <end position="34"/>
    </location>
    <ligand>
        <name>NAD(+)</name>
        <dbReference type="ChEBI" id="CHEBI:57540"/>
    </ligand>
</feature>
<name>A0A7M7REU3_STRPU</name>
<dbReference type="FunFam" id="3.40.50.720:FF:000258">
    <property type="entry name" value="Hydroxyacyl-coenzyme A dehydrogenase, mitochondrial"/>
    <property type="match status" value="1"/>
</dbReference>
<feature type="domain" description="3-hydroxyacyl-CoA dehydrogenase NAD binding" evidence="15">
    <location>
        <begin position="24"/>
        <end position="209"/>
    </location>
</feature>
<feature type="binding site" evidence="13">
    <location>
        <position position="68"/>
    </location>
    <ligand>
        <name>CoA</name>
        <dbReference type="ChEBI" id="CHEBI:57287"/>
    </ligand>
</feature>
<feature type="binding site" evidence="12">
    <location>
        <position position="300"/>
    </location>
    <ligand>
        <name>NAD(+)</name>
        <dbReference type="ChEBI" id="CHEBI:57540"/>
    </ligand>
</feature>
<dbReference type="GO" id="GO:0003857">
    <property type="term" value="F:(3S)-3-hydroxyacyl-CoA dehydrogenase (NAD+) activity"/>
    <property type="evidence" value="ECO:0000318"/>
    <property type="project" value="GO_Central"/>
</dbReference>
<evidence type="ECO:0000256" key="6">
    <source>
        <dbReference type="ARBA" id="ARBA00023002"/>
    </source>
</evidence>
<evidence type="ECO:0000256" key="7">
    <source>
        <dbReference type="ARBA" id="ARBA00023027"/>
    </source>
</evidence>
<feature type="binding site" evidence="13">
    <location>
        <position position="75"/>
    </location>
    <ligand>
        <name>CoA</name>
        <dbReference type="ChEBI" id="CHEBI:57287"/>
    </ligand>
</feature>
<feature type="site" description="Important for catalytic activity" evidence="11">
    <location>
        <position position="165"/>
    </location>
</feature>
<keyword evidence="17" id="KW-1185">Reference proteome</keyword>
<evidence type="ECO:0000256" key="5">
    <source>
        <dbReference type="ARBA" id="ARBA00022832"/>
    </source>
</evidence>
<feature type="binding site" evidence="13">
    <location>
        <position position="144"/>
    </location>
    <ligand>
        <name>CoA</name>
        <dbReference type="ChEBI" id="CHEBI:57287"/>
    </ligand>
</feature>
<reference evidence="17" key="1">
    <citation type="submission" date="2015-02" db="EMBL/GenBank/DDBJ databases">
        <title>Genome sequencing for Strongylocentrotus purpuratus.</title>
        <authorList>
            <person name="Murali S."/>
            <person name="Liu Y."/>
            <person name="Vee V."/>
            <person name="English A."/>
            <person name="Wang M."/>
            <person name="Skinner E."/>
            <person name="Han Y."/>
            <person name="Muzny D.M."/>
            <person name="Worley K.C."/>
            <person name="Gibbs R.A."/>
        </authorList>
    </citation>
    <scope>NUCLEOTIDE SEQUENCE</scope>
</reference>
<feature type="binding site" evidence="12">
    <location>
        <position position="117"/>
    </location>
    <ligand>
        <name>NAD(+)</name>
        <dbReference type="ChEBI" id="CHEBI:57540"/>
    </ligand>
</feature>
<dbReference type="AlphaFoldDB" id="A0A7M7REU3"/>
<dbReference type="PANTHER" id="PTHR43561">
    <property type="match status" value="1"/>
</dbReference>
<dbReference type="RefSeq" id="XP_787188.3">
    <property type="nucleotide sequence ID" value="XM_782095.5"/>
</dbReference>
<evidence type="ECO:0000259" key="14">
    <source>
        <dbReference type="Pfam" id="PF00725"/>
    </source>
</evidence>
<dbReference type="SUPFAM" id="SSF51735">
    <property type="entry name" value="NAD(P)-binding Rossmann-fold domains"/>
    <property type="match status" value="1"/>
</dbReference>
<dbReference type="PIRSF" id="PIRSF000105">
    <property type="entry name" value="HCDH"/>
    <property type="match status" value="1"/>
</dbReference>
<evidence type="ECO:0000256" key="1">
    <source>
        <dbReference type="ARBA" id="ARBA00004305"/>
    </source>
</evidence>
<dbReference type="Gene3D" id="3.40.50.720">
    <property type="entry name" value="NAD(P)-binding Rossmann-like Domain"/>
    <property type="match status" value="1"/>
</dbReference>
<evidence type="ECO:0000256" key="4">
    <source>
        <dbReference type="ARBA" id="ARBA00013000"/>
    </source>
</evidence>
<dbReference type="InterPro" id="IPR008927">
    <property type="entry name" value="6-PGluconate_DH-like_C_sf"/>
</dbReference>